<sequence>MVEESCCVLLWDIIFQLTVINRCRYPILSEVTDLTCSTIFGALDSKIQRRTSLDVVMMKEKEGQCKLVAAFEELLNEDMGYKNSTHPI</sequence>
<evidence type="ECO:0000313" key="1">
    <source>
        <dbReference type="EMBL" id="MCL7043535.1"/>
    </source>
</evidence>
<gene>
    <name evidence="1" type="ORF">MKW94_007816</name>
</gene>
<dbReference type="AlphaFoldDB" id="A0AA41VLJ7"/>
<accession>A0AA41VLJ7</accession>
<evidence type="ECO:0000313" key="2">
    <source>
        <dbReference type="Proteomes" id="UP001177140"/>
    </source>
</evidence>
<dbReference type="Proteomes" id="UP001177140">
    <property type="component" value="Unassembled WGS sequence"/>
</dbReference>
<name>A0AA41VLJ7_PAPNU</name>
<proteinExistence type="predicted"/>
<protein>
    <submittedName>
        <fullName evidence="1">Uncharacterized protein</fullName>
    </submittedName>
</protein>
<keyword evidence="2" id="KW-1185">Reference proteome</keyword>
<comment type="caution">
    <text evidence="1">The sequence shown here is derived from an EMBL/GenBank/DDBJ whole genome shotgun (WGS) entry which is preliminary data.</text>
</comment>
<reference evidence="1" key="1">
    <citation type="submission" date="2022-03" db="EMBL/GenBank/DDBJ databases">
        <title>A functionally conserved STORR gene fusion in Papaver species that diverged 16.8 million years ago.</title>
        <authorList>
            <person name="Catania T."/>
        </authorList>
    </citation>
    <scope>NUCLEOTIDE SEQUENCE</scope>
    <source>
        <strain evidence="1">S-191538</strain>
    </source>
</reference>
<organism evidence="1 2">
    <name type="scientific">Papaver nudicaule</name>
    <name type="common">Iceland poppy</name>
    <dbReference type="NCBI Taxonomy" id="74823"/>
    <lineage>
        <taxon>Eukaryota</taxon>
        <taxon>Viridiplantae</taxon>
        <taxon>Streptophyta</taxon>
        <taxon>Embryophyta</taxon>
        <taxon>Tracheophyta</taxon>
        <taxon>Spermatophyta</taxon>
        <taxon>Magnoliopsida</taxon>
        <taxon>Ranunculales</taxon>
        <taxon>Papaveraceae</taxon>
        <taxon>Papaveroideae</taxon>
        <taxon>Papaver</taxon>
    </lineage>
</organism>
<dbReference type="EMBL" id="JAJJMA010247850">
    <property type="protein sequence ID" value="MCL7043535.1"/>
    <property type="molecule type" value="Genomic_DNA"/>
</dbReference>